<protein>
    <submittedName>
        <fullName evidence="1">Uncharacterized protein</fullName>
    </submittedName>
</protein>
<dbReference type="Proteomes" id="UP000017861">
    <property type="component" value="Unassembled WGS sequence"/>
</dbReference>
<name>V5BGL6_TRYCR</name>
<dbReference type="EMBL" id="AYLP01000038">
    <property type="protein sequence ID" value="ESS66894.1"/>
    <property type="molecule type" value="Genomic_DNA"/>
</dbReference>
<comment type="caution">
    <text evidence="1">The sequence shown here is derived from an EMBL/GenBank/DDBJ whole genome shotgun (WGS) entry which is preliminary data.</text>
</comment>
<reference evidence="1 2" key="1">
    <citation type="journal article" date="2014" name="Genome Announc.">
        <title>Trypanosoma cruzi Clone Dm28c Draft Genome Sequence.</title>
        <authorList>
            <person name="Grisard E.C."/>
            <person name="Teixeira S.M."/>
            <person name="de Almeida L.G."/>
            <person name="Stoco P.H."/>
            <person name="Gerber A.L."/>
            <person name="Talavera-Lopez C."/>
            <person name="Lima O.C."/>
            <person name="Andersson B."/>
            <person name="de Vasconcelos A.T."/>
        </authorList>
    </citation>
    <scope>NUCLEOTIDE SEQUENCE [LARGE SCALE GENOMIC DNA]</scope>
    <source>
        <strain evidence="1 2">Dm28c</strain>
    </source>
</reference>
<proteinExistence type="predicted"/>
<dbReference type="AlphaFoldDB" id="V5BGL6"/>
<evidence type="ECO:0000313" key="1">
    <source>
        <dbReference type="EMBL" id="ESS66894.1"/>
    </source>
</evidence>
<dbReference type="VEuPathDB" id="TriTrypDB:TCDM_04418"/>
<sequence length="70" mass="8234">MYICICPFFLCYFLLLFGLFKDKKKCNFDLFCFVSCLPVFTCFLLLSIMRGLTSAFFFLFLPPHLFFIAG</sequence>
<organism evidence="1 2">
    <name type="scientific">Trypanosoma cruzi Dm28c</name>
    <dbReference type="NCBI Taxonomy" id="1416333"/>
    <lineage>
        <taxon>Eukaryota</taxon>
        <taxon>Discoba</taxon>
        <taxon>Euglenozoa</taxon>
        <taxon>Kinetoplastea</taxon>
        <taxon>Metakinetoplastina</taxon>
        <taxon>Trypanosomatida</taxon>
        <taxon>Trypanosomatidae</taxon>
        <taxon>Trypanosoma</taxon>
        <taxon>Schizotrypanum</taxon>
    </lineage>
</organism>
<gene>
    <name evidence="1" type="ORF">TCDM_04418</name>
</gene>
<accession>V5BGL6</accession>
<evidence type="ECO:0000313" key="2">
    <source>
        <dbReference type="Proteomes" id="UP000017861"/>
    </source>
</evidence>